<keyword evidence="1" id="KW-0805">Transcription regulation</keyword>
<dbReference type="PANTHER" id="PTHR44688:SF16">
    <property type="entry name" value="DNA-BINDING TRANSCRIPTIONAL ACTIVATOR DEVR_DOSR"/>
    <property type="match status" value="1"/>
</dbReference>
<evidence type="ECO:0000259" key="6">
    <source>
        <dbReference type="PROSITE" id="PS50043"/>
    </source>
</evidence>
<dbReference type="Pfam" id="PF00196">
    <property type="entry name" value="GerE"/>
    <property type="match status" value="1"/>
</dbReference>
<feature type="domain" description="HTH luxR-type" evidence="6">
    <location>
        <begin position="483"/>
        <end position="548"/>
    </location>
</feature>
<dbReference type="SMART" id="SM00421">
    <property type="entry name" value="HTH_LUXR"/>
    <property type="match status" value="1"/>
</dbReference>
<keyword evidence="2" id="KW-0238">DNA-binding</keyword>
<dbReference type="RefSeq" id="WP_221413399.1">
    <property type="nucleotide sequence ID" value="NZ_JBIPKE010000014.1"/>
</dbReference>
<evidence type="ECO:0000256" key="5">
    <source>
        <dbReference type="SAM" id="Phobius"/>
    </source>
</evidence>
<proteinExistence type="predicted"/>
<dbReference type="InterPro" id="IPR016032">
    <property type="entry name" value="Sig_transdc_resp-reg_C-effctor"/>
</dbReference>
<dbReference type="Pfam" id="PF13424">
    <property type="entry name" value="TPR_12"/>
    <property type="match status" value="1"/>
</dbReference>
<dbReference type="EMBL" id="JBIPKE010000014">
    <property type="protein sequence ID" value="MFH6983045.1"/>
    <property type="molecule type" value="Genomic_DNA"/>
</dbReference>
<dbReference type="InterPro" id="IPR036388">
    <property type="entry name" value="WH-like_DNA-bd_sf"/>
</dbReference>
<dbReference type="PROSITE" id="PS00622">
    <property type="entry name" value="HTH_LUXR_1"/>
    <property type="match status" value="1"/>
</dbReference>
<evidence type="ECO:0000256" key="2">
    <source>
        <dbReference type="ARBA" id="ARBA00023125"/>
    </source>
</evidence>
<keyword evidence="3" id="KW-0804">Transcription</keyword>
<evidence type="ECO:0000256" key="3">
    <source>
        <dbReference type="ARBA" id="ARBA00023163"/>
    </source>
</evidence>
<keyword evidence="5" id="KW-0812">Transmembrane</keyword>
<dbReference type="InterPro" id="IPR019734">
    <property type="entry name" value="TPR_rpt"/>
</dbReference>
<dbReference type="InterPro" id="IPR000792">
    <property type="entry name" value="Tscrpt_reg_LuxR_C"/>
</dbReference>
<organism evidence="7 8">
    <name type="scientific">Marinoscillum luteum</name>
    <dbReference type="NCBI Taxonomy" id="861051"/>
    <lineage>
        <taxon>Bacteria</taxon>
        <taxon>Pseudomonadati</taxon>
        <taxon>Bacteroidota</taxon>
        <taxon>Cytophagia</taxon>
        <taxon>Cytophagales</taxon>
        <taxon>Reichenbachiellaceae</taxon>
        <taxon>Marinoscillum</taxon>
    </lineage>
</organism>
<evidence type="ECO:0000256" key="4">
    <source>
        <dbReference type="PROSITE-ProRule" id="PRU00339"/>
    </source>
</evidence>
<keyword evidence="5" id="KW-0472">Membrane</keyword>
<dbReference type="PROSITE" id="PS50043">
    <property type="entry name" value="HTH_LUXR_2"/>
    <property type="match status" value="1"/>
</dbReference>
<dbReference type="SMART" id="SM00028">
    <property type="entry name" value="TPR"/>
    <property type="match status" value="5"/>
</dbReference>
<feature type="repeat" description="TPR" evidence="4">
    <location>
        <begin position="181"/>
        <end position="214"/>
    </location>
</feature>
<dbReference type="Gene3D" id="1.25.40.10">
    <property type="entry name" value="Tetratricopeptide repeat domain"/>
    <property type="match status" value="1"/>
</dbReference>
<accession>A0ABW7N7R6</accession>
<evidence type="ECO:0000256" key="1">
    <source>
        <dbReference type="ARBA" id="ARBA00023015"/>
    </source>
</evidence>
<evidence type="ECO:0000313" key="7">
    <source>
        <dbReference type="EMBL" id="MFH6983045.1"/>
    </source>
</evidence>
<dbReference type="PANTHER" id="PTHR44688">
    <property type="entry name" value="DNA-BINDING TRANSCRIPTIONAL ACTIVATOR DEVR_DOSR"/>
    <property type="match status" value="1"/>
</dbReference>
<name>A0ABW7N7R6_9BACT</name>
<keyword evidence="5" id="KW-1133">Transmembrane helix</keyword>
<keyword evidence="4" id="KW-0802">TPR repeat</keyword>
<reference evidence="7 8" key="1">
    <citation type="journal article" date="2013" name="Int. J. Syst. Evol. Microbiol.">
        <title>Marinoscillum luteum sp. nov., isolated from marine sediment.</title>
        <authorList>
            <person name="Cha I.T."/>
            <person name="Park S.J."/>
            <person name="Kim S.J."/>
            <person name="Kim J.G."/>
            <person name="Jung M.Y."/>
            <person name="Shin K.S."/>
            <person name="Kwon K.K."/>
            <person name="Yang S.H."/>
            <person name="Seo Y.S."/>
            <person name="Rhee S.K."/>
        </authorList>
    </citation>
    <scope>NUCLEOTIDE SEQUENCE [LARGE SCALE GENOMIC DNA]</scope>
    <source>
        <strain evidence="7 8">KCTC 23939</strain>
    </source>
</reference>
<feature type="transmembrane region" description="Helical" evidence="5">
    <location>
        <begin position="421"/>
        <end position="442"/>
    </location>
</feature>
<keyword evidence="8" id="KW-1185">Reference proteome</keyword>
<evidence type="ECO:0000313" key="8">
    <source>
        <dbReference type="Proteomes" id="UP001610063"/>
    </source>
</evidence>
<sequence>MSNSFPAIARYGFFILWFSYSGCMGQSSESYLLSLYNQEKYQLVVEKADSILKGEPENLSRIYQIKADALYFLNQVEESLENYLLTVSVLDEYPLDTVYLIESYSHTGFTYKYLGKYLDAIPYYKMALSICRAADDSLEISNQLAHLGTLYSHLGMYQESAAYYNEGYAIDFALNDSTALAYDLVNLGDLKCSIMEYPQAVDYYKRALKVKSTKAGNHNTHVLRLGKLSEAYLKMGELDSATFYSRMAEEAAIDLNDSLSLAKQWITKTKIFNAKGEFPAATRVGNLCYNYFKEVGQGQYQVASALALAQAHNGLSNKDRADYLLIQAALIAEENGLLEDQALVYREMASEQERYGNQKDALTYYKRYQAIRDTLSKRDKQRAILVLDREYQTNQKEQQIALLEAKALVAELQLAERKQNIVLLLTVIFLLLVVGLIVILSIRRSNRLQKSLLTAQVNELRLQIRSLVDGSAEDLGIEIQQLNDSIQDPLSERELEVLKFALSDLTNTEIAEKVFVSVNTVKFHLKNIYSKLGVANRKEALKMAMKSSSK</sequence>
<dbReference type="CDD" id="cd06170">
    <property type="entry name" value="LuxR_C_like"/>
    <property type="match status" value="1"/>
</dbReference>
<dbReference type="Proteomes" id="UP001610063">
    <property type="component" value="Unassembled WGS sequence"/>
</dbReference>
<dbReference type="SUPFAM" id="SSF46894">
    <property type="entry name" value="C-terminal effector domain of the bipartite response regulators"/>
    <property type="match status" value="1"/>
</dbReference>
<comment type="caution">
    <text evidence="7">The sequence shown here is derived from an EMBL/GenBank/DDBJ whole genome shotgun (WGS) entry which is preliminary data.</text>
</comment>
<gene>
    <name evidence="7" type="ORF">ACHKAR_06325</name>
</gene>
<dbReference type="Gene3D" id="1.10.10.10">
    <property type="entry name" value="Winged helix-like DNA-binding domain superfamily/Winged helix DNA-binding domain"/>
    <property type="match status" value="1"/>
</dbReference>
<dbReference type="PRINTS" id="PR00038">
    <property type="entry name" value="HTHLUXR"/>
</dbReference>
<dbReference type="InterPro" id="IPR011990">
    <property type="entry name" value="TPR-like_helical_dom_sf"/>
</dbReference>
<protein>
    <submittedName>
        <fullName evidence="7">LuxR C-terminal-related transcriptional regulator</fullName>
    </submittedName>
</protein>
<dbReference type="SUPFAM" id="SSF48452">
    <property type="entry name" value="TPR-like"/>
    <property type="match status" value="3"/>
</dbReference>
<dbReference type="PROSITE" id="PS50005">
    <property type="entry name" value="TPR"/>
    <property type="match status" value="1"/>
</dbReference>